<dbReference type="EMBL" id="BMFG01000006">
    <property type="protein sequence ID" value="GGD27594.1"/>
    <property type="molecule type" value="Genomic_DNA"/>
</dbReference>
<keyword evidence="1" id="KW-0802">TPR repeat</keyword>
<reference evidence="2" key="1">
    <citation type="journal article" date="2014" name="Int. J. Syst. Evol. Microbiol.">
        <title>Complete genome sequence of Corynebacterium casei LMG S-19264T (=DSM 44701T), isolated from a smear-ripened cheese.</title>
        <authorList>
            <consortium name="US DOE Joint Genome Institute (JGI-PGF)"/>
            <person name="Walter F."/>
            <person name="Albersmeier A."/>
            <person name="Kalinowski J."/>
            <person name="Ruckert C."/>
        </authorList>
    </citation>
    <scope>NUCLEOTIDE SEQUENCE</scope>
    <source>
        <strain evidence="2">CGMCC 1.12506</strain>
    </source>
</reference>
<keyword evidence="3" id="KW-1185">Reference proteome</keyword>
<dbReference type="SUPFAM" id="SSF48452">
    <property type="entry name" value="TPR-like"/>
    <property type="match status" value="1"/>
</dbReference>
<dbReference type="AlphaFoldDB" id="A0A916Y1T0"/>
<dbReference type="SMART" id="SM00028">
    <property type="entry name" value="TPR"/>
    <property type="match status" value="2"/>
</dbReference>
<reference evidence="2" key="2">
    <citation type="submission" date="2020-09" db="EMBL/GenBank/DDBJ databases">
        <authorList>
            <person name="Sun Q."/>
            <person name="Zhou Y."/>
        </authorList>
    </citation>
    <scope>NUCLEOTIDE SEQUENCE</scope>
    <source>
        <strain evidence="2">CGMCC 1.12506</strain>
    </source>
</reference>
<comment type="caution">
    <text evidence="2">The sequence shown here is derived from an EMBL/GenBank/DDBJ whole genome shotgun (WGS) entry which is preliminary data.</text>
</comment>
<feature type="repeat" description="TPR" evidence="1">
    <location>
        <begin position="226"/>
        <end position="259"/>
    </location>
</feature>
<evidence type="ECO:0000313" key="2">
    <source>
        <dbReference type="EMBL" id="GGD27594.1"/>
    </source>
</evidence>
<accession>A0A916Y1T0</accession>
<protein>
    <recommendedName>
        <fullName evidence="4">Tetratricopeptide repeat-containing protein</fullName>
    </recommendedName>
</protein>
<dbReference type="Proteomes" id="UP000625735">
    <property type="component" value="Unassembled WGS sequence"/>
</dbReference>
<evidence type="ECO:0008006" key="4">
    <source>
        <dbReference type="Google" id="ProtNLM"/>
    </source>
</evidence>
<dbReference type="InterPro" id="IPR011990">
    <property type="entry name" value="TPR-like_helical_dom_sf"/>
</dbReference>
<name>A0A916Y1T0_9FLAO</name>
<dbReference type="Gene3D" id="1.25.40.10">
    <property type="entry name" value="Tetratricopeptide repeat domain"/>
    <property type="match status" value="1"/>
</dbReference>
<sequence>MLMLISKQARMKKIVGILIAILISQIGFSQDYQSEFKKYYKKNDTINQLKVLTQWKHENPKDAELFTSFFNYHFGKSRKELLALSSEAPQGESLVLKDSLNETSGYLGSQIHYDQSELKKGLDKIDEGIQLYPNRLDMRFGKIYVLGLVSDWENFTSEIIKTIQYSSINYNNWTWTNNEKKENGKDFLLSSLQDYQVQLYTTGEDELLVNMRNIAEETLKYYPNHVVSLSNLSITYLLTGEYDKGIEPLLRAEKLNPQDYIVLSNIAQGYKLKGDKKNAIVYYEKTIEFGDERAIEFAKQQIAELKK</sequence>
<gene>
    <name evidence="2" type="ORF">GCM10011343_17220</name>
</gene>
<dbReference type="InterPro" id="IPR019734">
    <property type="entry name" value="TPR_rpt"/>
</dbReference>
<organism evidence="2 3">
    <name type="scientific">Flavobacterium orientale</name>
    <dbReference type="NCBI Taxonomy" id="1756020"/>
    <lineage>
        <taxon>Bacteria</taxon>
        <taxon>Pseudomonadati</taxon>
        <taxon>Bacteroidota</taxon>
        <taxon>Flavobacteriia</taxon>
        <taxon>Flavobacteriales</taxon>
        <taxon>Flavobacteriaceae</taxon>
        <taxon>Flavobacterium</taxon>
    </lineage>
</organism>
<evidence type="ECO:0000256" key="1">
    <source>
        <dbReference type="PROSITE-ProRule" id="PRU00339"/>
    </source>
</evidence>
<proteinExistence type="predicted"/>
<dbReference type="PROSITE" id="PS50005">
    <property type="entry name" value="TPR"/>
    <property type="match status" value="1"/>
</dbReference>
<evidence type="ECO:0000313" key="3">
    <source>
        <dbReference type="Proteomes" id="UP000625735"/>
    </source>
</evidence>